<dbReference type="GO" id="GO:0006952">
    <property type="term" value="P:defense response"/>
    <property type="evidence" value="ECO:0007669"/>
    <property type="project" value="UniProtKB-KW"/>
</dbReference>
<dbReference type="Pfam" id="PF00931">
    <property type="entry name" value="NB-ARC"/>
    <property type="match status" value="1"/>
</dbReference>
<dbReference type="Gene3D" id="3.80.10.10">
    <property type="entry name" value="Ribonuclease Inhibitor"/>
    <property type="match status" value="2"/>
</dbReference>
<accession>A0AAD7QIY1</accession>
<dbReference type="Gene3D" id="3.40.50.300">
    <property type="entry name" value="P-loop containing nucleotide triphosphate hydrolases"/>
    <property type="match status" value="1"/>
</dbReference>
<evidence type="ECO:0000256" key="1">
    <source>
        <dbReference type="ARBA" id="ARBA00022614"/>
    </source>
</evidence>
<dbReference type="InterPro" id="IPR042197">
    <property type="entry name" value="Apaf_helical"/>
</dbReference>
<dbReference type="Pfam" id="PF18052">
    <property type="entry name" value="Rx_N"/>
    <property type="match status" value="1"/>
</dbReference>
<keyword evidence="1" id="KW-0433">Leucine-rich repeat</keyword>
<evidence type="ECO:0000256" key="4">
    <source>
        <dbReference type="ARBA" id="ARBA00022821"/>
    </source>
</evidence>
<organism evidence="10 11">
    <name type="scientific">Quillaja saponaria</name>
    <name type="common">Soap bark tree</name>
    <dbReference type="NCBI Taxonomy" id="32244"/>
    <lineage>
        <taxon>Eukaryota</taxon>
        <taxon>Viridiplantae</taxon>
        <taxon>Streptophyta</taxon>
        <taxon>Embryophyta</taxon>
        <taxon>Tracheophyta</taxon>
        <taxon>Spermatophyta</taxon>
        <taxon>Magnoliopsida</taxon>
        <taxon>eudicotyledons</taxon>
        <taxon>Gunneridae</taxon>
        <taxon>Pentapetalae</taxon>
        <taxon>rosids</taxon>
        <taxon>fabids</taxon>
        <taxon>Fabales</taxon>
        <taxon>Quillajaceae</taxon>
        <taxon>Quillaja</taxon>
    </lineage>
</organism>
<keyword evidence="11" id="KW-1185">Reference proteome</keyword>
<keyword evidence="5" id="KW-0067">ATP-binding</keyword>
<dbReference type="PROSITE" id="PS51450">
    <property type="entry name" value="LRR"/>
    <property type="match status" value="1"/>
</dbReference>
<feature type="domain" description="Disease resistance protein winged helix" evidence="8">
    <location>
        <begin position="414"/>
        <end position="482"/>
    </location>
</feature>
<gene>
    <name evidence="10" type="ORF">O6P43_001494</name>
</gene>
<protein>
    <submittedName>
        <fullName evidence="10">Disease resistance protein</fullName>
    </submittedName>
</protein>
<evidence type="ECO:0000259" key="7">
    <source>
        <dbReference type="Pfam" id="PF18052"/>
    </source>
</evidence>
<dbReference type="FunFam" id="3.40.50.300:FF:001091">
    <property type="entry name" value="Probable disease resistance protein At1g61300"/>
    <property type="match status" value="1"/>
</dbReference>
<dbReference type="EMBL" id="JARAOO010000001">
    <property type="protein sequence ID" value="KAJ7982361.1"/>
    <property type="molecule type" value="Genomic_DNA"/>
</dbReference>
<dbReference type="InterPro" id="IPR032675">
    <property type="entry name" value="LRR_dom_sf"/>
</dbReference>
<dbReference type="InterPro" id="IPR001611">
    <property type="entry name" value="Leu-rich_rpt"/>
</dbReference>
<dbReference type="FunFam" id="1.10.10.10:FF:000322">
    <property type="entry name" value="Probable disease resistance protein At1g63360"/>
    <property type="match status" value="1"/>
</dbReference>
<dbReference type="InterPro" id="IPR002182">
    <property type="entry name" value="NB-ARC"/>
</dbReference>
<dbReference type="GO" id="GO:0051707">
    <property type="term" value="P:response to other organism"/>
    <property type="evidence" value="ECO:0007669"/>
    <property type="project" value="UniProtKB-ARBA"/>
</dbReference>
<dbReference type="Gene3D" id="1.20.5.4130">
    <property type="match status" value="1"/>
</dbReference>
<evidence type="ECO:0000256" key="5">
    <source>
        <dbReference type="ARBA" id="ARBA00022840"/>
    </source>
</evidence>
<name>A0AAD7QIY1_QUISA</name>
<dbReference type="Proteomes" id="UP001163823">
    <property type="component" value="Chromosome 1"/>
</dbReference>
<sequence>MLSFFRGGKLKDDLLKKLKIKMFSINGVISDAEKKQMTDPDVKAWLVEVKDIVYEAEDIWDEIEFEALKTKSEAEFESTTSKVRNFIANVSNPFERKMESRVQEILNQLEYLANQVELLELKKGSNVGDGVGGHLSQRLPSSCLLDESAIYGRDDDKEKITTLLLSDDIESGNNPSVITIVGMAGLGKTTLAQLVYNDKRMDDQFDLKAWVCVSEEFDVRRVSRTILKTIITSSNNDDNENLNILQLKLKDILMGKKFLLVLDDVWNENRFNWEVLQCPFNYGNSGSKILVTTRNLNVGSIMRSVQIHHLKQLSEEDCWKLFAAHAFGNGGCNANPSLEPIGRKIVAKCKGLPLALKTLGSLLYTKLSQEEWESILTSDIWNMPNDDSNIMPALILSYHYLPSHLKRCFAYCSLFPKDYEFDMEDLVLLWMAENFLQISHKDKRIEDVGNEYFRDLLSRCFFQQSSCNKTCFVMHDLLNDLAKFVSGEFCFRLEGEEAQNIATKTRHFSYLQVQFEGCKRFDSLYEADRLRTFLPLYFSRERIYCWMSSKITHDLLSTKKCLRSLSLSYYCTIEELPDSIGNLKYLRYLNLSCTRIRRLPESTCLLYNLQTLKLNECKSLEELPKDMHKLVNLRHVNFVGAYKVNKTPTQLGKLKNLQTLTSFYVGRSSGSNIKELGQLNNLQGQLSVLQLQNVVIPMDAVEANMENKKYLETLELGWSENNEESLKERDVLEKLKPHTNLKNLTIRNYGGTRLPDWFVDGSLSTIVSLELSGCKYCFSLPPLGQLPSLKQLSVSGFDAIVAIGPHFYVNNSSSIAQPFGSLEILKFENMAIWEEWWCFEDEIEGAAFVRLQELHIQNCPKLTGQLPQHLPCLTNLVIKGCHQLASSIPMAPVMENIKLEECEKLLLKHLPSTLKSVKIHGDGIPDSLLGEILINNPGVKRLRIINCSDVELPMSHCYSSLEVLQIKDSCDSLRCFSLHLFPKLKKLKLNGCKHLETLSNSEEHQPIIISLSYLQITRCPKFVSFGKREFSAPKLKWCGIGDMENLKALPEQMHTLLPSLGGLTVINCPLVDSFPEGGLPSKLKQLRIFGCSKLIASRMDWGLCRLHSLQYFDIEFGDDSVESFPEEGLLPTSLSCVALSGRNLKSINHKGLLCLISLKELWIDDCPNLQGWPDEGLPRSLSILNITGNCPLLTKRYQKEKGEDWHKIAHIPSVLINGEIIT</sequence>
<dbReference type="GO" id="GO:0005524">
    <property type="term" value="F:ATP binding"/>
    <property type="evidence" value="ECO:0007669"/>
    <property type="project" value="UniProtKB-KW"/>
</dbReference>
<dbReference type="PANTHER" id="PTHR36766">
    <property type="entry name" value="PLANT BROAD-SPECTRUM MILDEW RESISTANCE PROTEIN RPW8"/>
    <property type="match status" value="1"/>
</dbReference>
<evidence type="ECO:0000259" key="9">
    <source>
        <dbReference type="Pfam" id="PF25019"/>
    </source>
</evidence>
<keyword evidence="2" id="KW-0677">Repeat</keyword>
<dbReference type="SUPFAM" id="SSF52540">
    <property type="entry name" value="P-loop containing nucleoside triphosphate hydrolases"/>
    <property type="match status" value="1"/>
</dbReference>
<evidence type="ECO:0000259" key="6">
    <source>
        <dbReference type="Pfam" id="PF00931"/>
    </source>
</evidence>
<feature type="domain" description="R13L1/DRL21-like LRR repeat region" evidence="9">
    <location>
        <begin position="673"/>
        <end position="796"/>
    </location>
</feature>
<evidence type="ECO:0000259" key="8">
    <source>
        <dbReference type="Pfam" id="PF23559"/>
    </source>
</evidence>
<evidence type="ECO:0000313" key="10">
    <source>
        <dbReference type="EMBL" id="KAJ7982361.1"/>
    </source>
</evidence>
<feature type="domain" description="NB-ARC" evidence="6">
    <location>
        <begin position="155"/>
        <end position="328"/>
    </location>
</feature>
<evidence type="ECO:0000256" key="3">
    <source>
        <dbReference type="ARBA" id="ARBA00022741"/>
    </source>
</evidence>
<proteinExistence type="predicted"/>
<dbReference type="Pfam" id="PF23559">
    <property type="entry name" value="WHD_DRP"/>
    <property type="match status" value="1"/>
</dbReference>
<dbReference type="PANTHER" id="PTHR36766:SF51">
    <property type="entry name" value="DISEASE RESISTANCE RPP13-LIKE PROTEIN 1"/>
    <property type="match status" value="1"/>
</dbReference>
<keyword evidence="4" id="KW-0611">Plant defense</keyword>
<evidence type="ECO:0000256" key="2">
    <source>
        <dbReference type="ARBA" id="ARBA00022737"/>
    </source>
</evidence>
<dbReference type="GO" id="GO:0043531">
    <property type="term" value="F:ADP binding"/>
    <property type="evidence" value="ECO:0007669"/>
    <property type="project" value="InterPro"/>
</dbReference>
<dbReference type="KEGG" id="qsa:O6P43_001494"/>
<dbReference type="Gene3D" id="1.10.8.430">
    <property type="entry name" value="Helical domain of apoptotic protease-activating factors"/>
    <property type="match status" value="1"/>
</dbReference>
<dbReference type="Pfam" id="PF25019">
    <property type="entry name" value="LRR_R13L1-DRL21"/>
    <property type="match status" value="1"/>
</dbReference>
<dbReference type="InterPro" id="IPR027417">
    <property type="entry name" value="P-loop_NTPase"/>
</dbReference>
<dbReference type="InterPro" id="IPR036388">
    <property type="entry name" value="WH-like_DNA-bd_sf"/>
</dbReference>
<comment type="caution">
    <text evidence="10">The sequence shown here is derived from an EMBL/GenBank/DDBJ whole genome shotgun (WGS) entry which is preliminary data.</text>
</comment>
<dbReference type="AlphaFoldDB" id="A0AAD7QIY1"/>
<dbReference type="InterPro" id="IPR041118">
    <property type="entry name" value="Rx_N"/>
</dbReference>
<evidence type="ECO:0000313" key="11">
    <source>
        <dbReference type="Proteomes" id="UP001163823"/>
    </source>
</evidence>
<dbReference type="Gene3D" id="1.10.10.10">
    <property type="entry name" value="Winged helix-like DNA-binding domain superfamily/Winged helix DNA-binding domain"/>
    <property type="match status" value="1"/>
</dbReference>
<dbReference type="InterPro" id="IPR058922">
    <property type="entry name" value="WHD_DRP"/>
</dbReference>
<dbReference type="PRINTS" id="PR00364">
    <property type="entry name" value="DISEASERSIST"/>
</dbReference>
<dbReference type="InterPro" id="IPR056789">
    <property type="entry name" value="LRR_R13L1-DRL21"/>
</dbReference>
<reference evidence="10 11" key="1">
    <citation type="journal article" date="2023" name="Science">
        <title>Elucidation of the pathway for biosynthesis of saponin adjuvants from the soapbark tree.</title>
        <authorList>
            <person name="Reed J."/>
            <person name="Orme A."/>
            <person name="El-Demerdash A."/>
            <person name="Owen C."/>
            <person name="Martin L.B.B."/>
            <person name="Misra R.C."/>
            <person name="Kikuchi S."/>
            <person name="Rejzek M."/>
            <person name="Martin A.C."/>
            <person name="Harkess A."/>
            <person name="Leebens-Mack J."/>
            <person name="Louveau T."/>
            <person name="Stephenson M.J."/>
            <person name="Osbourn A."/>
        </authorList>
    </citation>
    <scope>NUCLEOTIDE SEQUENCE [LARGE SCALE GENOMIC DNA]</scope>
    <source>
        <strain evidence="10">S10</strain>
    </source>
</reference>
<dbReference type="SUPFAM" id="SSF52058">
    <property type="entry name" value="L domain-like"/>
    <property type="match status" value="2"/>
</dbReference>
<feature type="domain" description="Disease resistance N-terminal" evidence="7">
    <location>
        <begin position="12"/>
        <end position="76"/>
    </location>
</feature>
<keyword evidence="3" id="KW-0547">Nucleotide-binding</keyword>